<dbReference type="InterPro" id="IPR038488">
    <property type="entry name" value="Integrase_DNA-bd_sf"/>
</dbReference>
<dbReference type="PROSITE" id="PS51898">
    <property type="entry name" value="TYR_RECOMBINASE"/>
    <property type="match status" value="1"/>
</dbReference>
<organism evidence="6 7">
    <name type="scientific">Vibrio chagasii</name>
    <dbReference type="NCBI Taxonomy" id="170679"/>
    <lineage>
        <taxon>Bacteria</taxon>
        <taxon>Pseudomonadati</taxon>
        <taxon>Pseudomonadota</taxon>
        <taxon>Gammaproteobacteria</taxon>
        <taxon>Vibrionales</taxon>
        <taxon>Vibrionaceae</taxon>
        <taxon>Vibrio</taxon>
    </lineage>
</organism>
<dbReference type="SUPFAM" id="SSF56349">
    <property type="entry name" value="DNA breaking-rejoining enzymes"/>
    <property type="match status" value="1"/>
</dbReference>
<evidence type="ECO:0000313" key="6">
    <source>
        <dbReference type="EMBL" id="KAB0479324.1"/>
    </source>
</evidence>
<reference evidence="6 7" key="1">
    <citation type="submission" date="2019-09" db="EMBL/GenBank/DDBJ databases">
        <title>Draft genome sequences of 48 bacterial type strains from the CCUG.</title>
        <authorList>
            <person name="Tunovic T."/>
            <person name="Pineiro-Iglesias B."/>
            <person name="Unosson C."/>
            <person name="Inganas E."/>
            <person name="Ohlen M."/>
            <person name="Cardew S."/>
            <person name="Jensie-Markopoulos S."/>
            <person name="Salva-Serra F."/>
            <person name="Jaen-Luchoro D."/>
            <person name="Karlsson R."/>
            <person name="Svensson-Stadler L."/>
            <person name="Chun J."/>
            <person name="Moore E."/>
        </authorList>
    </citation>
    <scope>NUCLEOTIDE SEQUENCE [LARGE SCALE GENOMIC DNA]</scope>
    <source>
        <strain evidence="6 7">CCUG 48643</strain>
    </source>
</reference>
<dbReference type="GO" id="GO:0003677">
    <property type="term" value="F:DNA binding"/>
    <property type="evidence" value="ECO:0007669"/>
    <property type="project" value="UniProtKB-KW"/>
</dbReference>
<keyword evidence="2" id="KW-0229">DNA integration</keyword>
<dbReference type="Gene3D" id="3.30.160.390">
    <property type="entry name" value="Integrase, DNA-binding domain"/>
    <property type="match status" value="1"/>
</dbReference>
<dbReference type="GO" id="GO:0015074">
    <property type="term" value="P:DNA integration"/>
    <property type="evidence" value="ECO:0007669"/>
    <property type="project" value="UniProtKB-KW"/>
</dbReference>
<comment type="similarity">
    <text evidence="1">Belongs to the 'phage' integrase family.</text>
</comment>
<sequence length="430" mass="49686">MLTVTQINSLTPKKSSFYAWDKTGERGKGRLGVQVTPAGSKSFKFRYFQSSKAILIPIGRLPGVTLAKARKIAESYSELLSQGIDPLEYLQEKEAEQEYLEQESLRAGSFEQLIDLYTLDKCKRGKRNYEEDKQKIICNIYPYLDKTRKAKSFEPSDFMQALSIPIQEGYAPKSNKLRSYLHAAFEFGLKNDNDPASNNSKVKFGLKYNPISAIPKQTYAEKAGDRFLNIDELVQLIHDMSYRYHDLKLATSTRRFIKLCFYLGGQRPYEIANTKWSDINFRDKTLTIRAEIFKTNHAHVVPLTHTAVEILKECLKDNEFNSPFVFHKKTKPTEPMPSNTLAQALLSYKRNTEIDNFIARDFRRTFKTLGGQFKISKEVRDRIQGHAISDVSGKHYDRYEYLDEKRDGLELWEAVLNERLIERSKFGDIS</sequence>
<dbReference type="InterPro" id="IPR011010">
    <property type="entry name" value="DNA_brk_join_enz"/>
</dbReference>
<dbReference type="PANTHER" id="PTHR30629:SF2">
    <property type="entry name" value="PROPHAGE INTEGRASE INTS-RELATED"/>
    <property type="match status" value="1"/>
</dbReference>
<dbReference type="InterPro" id="IPR050808">
    <property type="entry name" value="Phage_Integrase"/>
</dbReference>
<proteinExistence type="inferred from homology"/>
<dbReference type="InterPro" id="IPR002104">
    <property type="entry name" value="Integrase_catalytic"/>
</dbReference>
<dbReference type="Gene3D" id="1.10.443.10">
    <property type="entry name" value="Intergrase catalytic core"/>
    <property type="match status" value="1"/>
</dbReference>
<name>A0A7V7TIC9_9VIBR</name>
<feature type="domain" description="Tyr recombinase" evidence="5">
    <location>
        <begin position="223"/>
        <end position="410"/>
    </location>
</feature>
<protein>
    <submittedName>
        <fullName evidence="6">Tyrosine-type recombinase/integrase</fullName>
    </submittedName>
</protein>
<evidence type="ECO:0000256" key="1">
    <source>
        <dbReference type="ARBA" id="ARBA00008857"/>
    </source>
</evidence>
<dbReference type="RefSeq" id="WP_137407822.1">
    <property type="nucleotide sequence ID" value="NZ_AP025465.1"/>
</dbReference>
<dbReference type="GeneID" id="77342077"/>
<evidence type="ECO:0000259" key="5">
    <source>
        <dbReference type="PROSITE" id="PS51898"/>
    </source>
</evidence>
<dbReference type="Gene3D" id="1.10.150.130">
    <property type="match status" value="1"/>
</dbReference>
<dbReference type="InterPro" id="IPR010998">
    <property type="entry name" value="Integrase_recombinase_N"/>
</dbReference>
<evidence type="ECO:0000256" key="3">
    <source>
        <dbReference type="ARBA" id="ARBA00023125"/>
    </source>
</evidence>
<dbReference type="InterPro" id="IPR025166">
    <property type="entry name" value="Integrase_DNA_bind_dom"/>
</dbReference>
<evidence type="ECO:0000256" key="4">
    <source>
        <dbReference type="ARBA" id="ARBA00023172"/>
    </source>
</evidence>
<dbReference type="PANTHER" id="PTHR30629">
    <property type="entry name" value="PROPHAGE INTEGRASE"/>
    <property type="match status" value="1"/>
</dbReference>
<dbReference type="Pfam" id="PF13356">
    <property type="entry name" value="Arm-DNA-bind_3"/>
    <property type="match status" value="1"/>
</dbReference>
<dbReference type="CDD" id="cd00801">
    <property type="entry name" value="INT_P4_C"/>
    <property type="match status" value="1"/>
</dbReference>
<comment type="caution">
    <text evidence="6">The sequence shown here is derived from an EMBL/GenBank/DDBJ whole genome shotgun (WGS) entry which is preliminary data.</text>
</comment>
<keyword evidence="3" id="KW-0238">DNA-binding</keyword>
<evidence type="ECO:0000256" key="2">
    <source>
        <dbReference type="ARBA" id="ARBA00022908"/>
    </source>
</evidence>
<dbReference type="GO" id="GO:0006310">
    <property type="term" value="P:DNA recombination"/>
    <property type="evidence" value="ECO:0007669"/>
    <property type="project" value="UniProtKB-KW"/>
</dbReference>
<dbReference type="AlphaFoldDB" id="A0A7V7TIC9"/>
<accession>A0A7V7TIC9</accession>
<dbReference type="InterPro" id="IPR013762">
    <property type="entry name" value="Integrase-like_cat_sf"/>
</dbReference>
<dbReference type="Pfam" id="PF00589">
    <property type="entry name" value="Phage_integrase"/>
    <property type="match status" value="1"/>
</dbReference>
<dbReference type="EMBL" id="VZPX01000025">
    <property type="protein sequence ID" value="KAB0479324.1"/>
    <property type="molecule type" value="Genomic_DNA"/>
</dbReference>
<gene>
    <name evidence="6" type="ORF">F7Q91_12990</name>
</gene>
<evidence type="ECO:0000313" key="7">
    <source>
        <dbReference type="Proteomes" id="UP000423756"/>
    </source>
</evidence>
<keyword evidence="4" id="KW-0233">DNA recombination</keyword>
<dbReference type="Proteomes" id="UP000423756">
    <property type="component" value="Unassembled WGS sequence"/>
</dbReference>